<dbReference type="EMBL" id="KT593864">
    <property type="protein sequence ID" value="AML23479.1"/>
    <property type="molecule type" value="Genomic_DNA"/>
</dbReference>
<dbReference type="Pfam" id="PF01735">
    <property type="entry name" value="PLA2_B"/>
    <property type="match status" value="1"/>
</dbReference>
<feature type="domain" description="PLA2c" evidence="10">
    <location>
        <begin position="60"/>
        <end position="585"/>
    </location>
</feature>
<evidence type="ECO:0000256" key="2">
    <source>
        <dbReference type="ARBA" id="ARBA00013274"/>
    </source>
</evidence>
<feature type="signal peptide" evidence="9">
    <location>
        <begin position="1"/>
        <end position="20"/>
    </location>
</feature>
<dbReference type="VEuPathDB" id="FungiDB:A1Q1_01107"/>
<evidence type="ECO:0000256" key="7">
    <source>
        <dbReference type="ARBA" id="ARBA00023180"/>
    </source>
</evidence>
<dbReference type="PROSITE" id="PS51210">
    <property type="entry name" value="PLA2C"/>
    <property type="match status" value="1"/>
</dbReference>
<evidence type="ECO:0000256" key="9">
    <source>
        <dbReference type="RuleBase" id="RU362103"/>
    </source>
</evidence>
<name>A0A140EEV3_9TREE</name>
<dbReference type="InterPro" id="IPR016035">
    <property type="entry name" value="Acyl_Trfase/lysoPLipase"/>
</dbReference>
<keyword evidence="4 8" id="KW-0378">Hydrolase</keyword>
<dbReference type="PANTHER" id="PTHR10728">
    <property type="entry name" value="CYTOSOLIC PHOSPHOLIPASE A2"/>
    <property type="match status" value="1"/>
</dbReference>
<comment type="similarity">
    <text evidence="1 9">Belongs to the lysophospholipase family.</text>
</comment>
<dbReference type="PANTHER" id="PTHR10728:SF33">
    <property type="entry name" value="LYSOPHOSPHOLIPASE 1-RELATED"/>
    <property type="match status" value="1"/>
</dbReference>
<evidence type="ECO:0000313" key="11">
    <source>
        <dbReference type="EMBL" id="AML23479.1"/>
    </source>
</evidence>
<evidence type="ECO:0000256" key="3">
    <source>
        <dbReference type="ARBA" id="ARBA00022729"/>
    </source>
</evidence>
<sequence length="661" mass="70761">MLASLLALLPLLAGTGATRAWSPEELEFRNSQLMIAKEQLLAGPISLLADHNQYAPYKVDCPAEVTWIRNATGISEGEKKYLEGRGPLIDDAVKRMLATVNMTAPARRPVIGLALSGGGYRAMVISLFERRSARSIAHGSPVALSAARRVCRQQNLLTDADPRNTLGSAEALFDGSNTDISGWLDATSYIVGLSGGSWAVGTFASNGGELPSKLAADVWNLEKSFIAPESNNTEYYDKLFSETAAKHNEGFPVQLTDVYGLALGEHTLPDKWRLDTKPNITLSALMQEVPGYANYSLPLPIIIAVGLPDPKAPAQKNSTVWEFNPFEFGSWDSSFTPIEYLGSPVDDGKNNGTCYKGYDQVSFIIGVSGTLFNALPFNAATLFQGTPEQLSLFDNDTVNVASLPNAFDPEVDGGVLTLVDGGENQQNLPFDPLLAKDRAVDAIIALDASGDRNGYPDGSAIYNTYKDAPNGTFPTIPSSATFVNEGLNTRPVFFGCDENTPLVVYVPHYPWVAPTNSSTFKFSYTDAELKPQMQSTLMSMSLNGTVDAWPTCLACALVDRANGADKRTEECKQCFSTFCWDGKENDTAPANYMPAVGPPEFVKNVKLDIAKPDMSKAVKNETAGGNGTAGKDGKDGAKNGAGSMLPSVVGVLAGAALYALF</sequence>
<dbReference type="SUPFAM" id="SSF52151">
    <property type="entry name" value="FabD/lysophospholipase-like"/>
    <property type="match status" value="1"/>
</dbReference>
<keyword evidence="6 8" id="KW-0443">Lipid metabolism</keyword>
<feature type="chain" id="PRO_5007230372" description="Lysophospholipase" evidence="9">
    <location>
        <begin position="21"/>
        <end position="661"/>
    </location>
</feature>
<accession>A0A140EEV3</accession>
<organism evidence="11">
    <name type="scientific">Trichosporon asahii</name>
    <dbReference type="NCBI Taxonomy" id="82508"/>
    <lineage>
        <taxon>Eukaryota</taxon>
        <taxon>Fungi</taxon>
        <taxon>Dikarya</taxon>
        <taxon>Basidiomycota</taxon>
        <taxon>Agaricomycotina</taxon>
        <taxon>Tremellomycetes</taxon>
        <taxon>Trichosporonales</taxon>
        <taxon>Trichosporonaceae</taxon>
        <taxon>Trichosporon</taxon>
    </lineage>
</organism>
<evidence type="ECO:0000259" key="10">
    <source>
        <dbReference type="PROSITE" id="PS51210"/>
    </source>
</evidence>
<dbReference type="Gene3D" id="3.40.1090.10">
    <property type="entry name" value="Cytosolic phospholipase A2 catalytic domain"/>
    <property type="match status" value="1"/>
</dbReference>
<keyword evidence="5 8" id="KW-0442">Lipid degradation</keyword>
<evidence type="ECO:0000256" key="1">
    <source>
        <dbReference type="ARBA" id="ARBA00008780"/>
    </source>
</evidence>
<dbReference type="GO" id="GO:0004623">
    <property type="term" value="F:phospholipase A2 activity"/>
    <property type="evidence" value="ECO:0007669"/>
    <property type="project" value="TreeGrafter"/>
</dbReference>
<reference evidence="11" key="1">
    <citation type="submission" date="2015-08" db="EMBL/GenBank/DDBJ databases">
        <title>Cloning and characterization of phospholipase B1 (PLB1) from Trichosporon asahii MSR54.</title>
        <authorList>
            <person name="Gupta R."/>
            <person name="Singh Y."/>
            <person name="Dua A."/>
        </authorList>
    </citation>
    <scope>NUCLEOTIDE SEQUENCE</scope>
    <source>
        <strain evidence="11">MSR54</strain>
    </source>
</reference>
<keyword evidence="7" id="KW-0325">Glycoprotein</keyword>
<evidence type="ECO:0000256" key="4">
    <source>
        <dbReference type="ARBA" id="ARBA00022801"/>
    </source>
</evidence>
<dbReference type="GO" id="GO:0004622">
    <property type="term" value="F:phosphatidylcholine lysophospholipase activity"/>
    <property type="evidence" value="ECO:0007669"/>
    <property type="project" value="UniProtKB-EC"/>
</dbReference>
<evidence type="ECO:0000256" key="6">
    <source>
        <dbReference type="ARBA" id="ARBA00023098"/>
    </source>
</evidence>
<keyword evidence="3 9" id="KW-0732">Signal</keyword>
<dbReference type="SMART" id="SM00022">
    <property type="entry name" value="PLAc"/>
    <property type="match status" value="1"/>
</dbReference>
<protein>
    <recommendedName>
        <fullName evidence="2 9">Lysophospholipase</fullName>
        <ecNumber evidence="2 9">3.1.1.5</ecNumber>
    </recommendedName>
</protein>
<dbReference type="InterPro" id="IPR002642">
    <property type="entry name" value="LysoPLipase_cat_dom"/>
</dbReference>
<dbReference type="GO" id="GO:0046475">
    <property type="term" value="P:glycerophospholipid catabolic process"/>
    <property type="evidence" value="ECO:0007669"/>
    <property type="project" value="TreeGrafter"/>
</dbReference>
<dbReference type="EC" id="3.1.1.5" evidence="2 9"/>
<comment type="catalytic activity">
    <reaction evidence="9">
        <text>a 1-acyl-sn-glycero-3-phosphocholine + H2O = sn-glycerol 3-phosphocholine + a fatty acid + H(+)</text>
        <dbReference type="Rhea" id="RHEA:15177"/>
        <dbReference type="ChEBI" id="CHEBI:15377"/>
        <dbReference type="ChEBI" id="CHEBI:15378"/>
        <dbReference type="ChEBI" id="CHEBI:16870"/>
        <dbReference type="ChEBI" id="CHEBI:28868"/>
        <dbReference type="ChEBI" id="CHEBI:58168"/>
        <dbReference type="EC" id="3.1.1.5"/>
    </reaction>
</comment>
<evidence type="ECO:0000256" key="8">
    <source>
        <dbReference type="PROSITE-ProRule" id="PRU00555"/>
    </source>
</evidence>
<dbReference type="GO" id="GO:0005829">
    <property type="term" value="C:cytosol"/>
    <property type="evidence" value="ECO:0007669"/>
    <property type="project" value="TreeGrafter"/>
</dbReference>
<evidence type="ECO:0000256" key="5">
    <source>
        <dbReference type="ARBA" id="ARBA00022963"/>
    </source>
</evidence>
<dbReference type="AlphaFoldDB" id="A0A140EEV3"/>
<proteinExistence type="inferred from homology"/>